<dbReference type="FunFam" id="3.40.50.970:FF:000129">
    <property type="entry name" value="Transketolase"/>
    <property type="match status" value="1"/>
</dbReference>
<evidence type="ECO:0000256" key="4">
    <source>
        <dbReference type="ARBA" id="ARBA00022723"/>
    </source>
</evidence>
<name>A0AAW5F8K7_CLOSY</name>
<evidence type="ECO:0000256" key="2">
    <source>
        <dbReference type="ARBA" id="ARBA00007131"/>
    </source>
</evidence>
<dbReference type="RefSeq" id="WP_118020307.1">
    <property type="nucleotide sequence ID" value="NZ_JADMYE010000088.1"/>
</dbReference>
<dbReference type="InterPro" id="IPR033248">
    <property type="entry name" value="Transketolase_C"/>
</dbReference>
<dbReference type="InterPro" id="IPR029061">
    <property type="entry name" value="THDP-binding"/>
</dbReference>
<dbReference type="InterPro" id="IPR009014">
    <property type="entry name" value="Transketo_C/PFOR_II"/>
</dbReference>
<evidence type="ECO:0000256" key="8">
    <source>
        <dbReference type="ARBA" id="ARBA00023229"/>
    </source>
</evidence>
<comment type="cofactor">
    <cofactor evidence="1">
        <name>thiamine diphosphate</name>
        <dbReference type="ChEBI" id="CHEBI:58937"/>
    </cofactor>
</comment>
<gene>
    <name evidence="10" type="ORF">K5I21_20700</name>
</gene>
<dbReference type="SMART" id="SM00861">
    <property type="entry name" value="Transket_pyr"/>
    <property type="match status" value="1"/>
</dbReference>
<evidence type="ECO:0000259" key="9">
    <source>
        <dbReference type="SMART" id="SM00861"/>
    </source>
</evidence>
<dbReference type="CDD" id="cd07033">
    <property type="entry name" value="TPP_PYR_DXS_TK_like"/>
    <property type="match status" value="1"/>
</dbReference>
<dbReference type="FunFam" id="3.40.50.920:FF:000002">
    <property type="entry name" value="1-deoxy-D-xylulose-5-phosphate synthase"/>
    <property type="match status" value="1"/>
</dbReference>
<dbReference type="InterPro" id="IPR005475">
    <property type="entry name" value="Transketolase-like_Pyr-bd"/>
</dbReference>
<protein>
    <submittedName>
        <fullName evidence="10">Transketolase family protein</fullName>
    </submittedName>
</protein>
<keyword evidence="6" id="KW-0784">Thiamine biosynthesis</keyword>
<evidence type="ECO:0000256" key="5">
    <source>
        <dbReference type="ARBA" id="ARBA00022842"/>
    </source>
</evidence>
<feature type="domain" description="Transketolase-like pyrimidine-binding" evidence="9">
    <location>
        <begin position="6"/>
        <end position="171"/>
    </location>
</feature>
<evidence type="ECO:0000256" key="7">
    <source>
        <dbReference type="ARBA" id="ARBA00023052"/>
    </source>
</evidence>
<evidence type="ECO:0000256" key="1">
    <source>
        <dbReference type="ARBA" id="ARBA00001964"/>
    </source>
</evidence>
<dbReference type="Gene3D" id="3.40.50.970">
    <property type="match status" value="1"/>
</dbReference>
<proteinExistence type="inferred from homology"/>
<evidence type="ECO:0000256" key="3">
    <source>
        <dbReference type="ARBA" id="ARBA00022679"/>
    </source>
</evidence>
<dbReference type="SUPFAM" id="SSF52518">
    <property type="entry name" value="Thiamin diphosphate-binding fold (THDP-binding)"/>
    <property type="match status" value="1"/>
</dbReference>
<dbReference type="EMBL" id="JAINVB010000001">
    <property type="protein sequence ID" value="MCK0088241.1"/>
    <property type="molecule type" value="Genomic_DNA"/>
</dbReference>
<keyword evidence="5" id="KW-0460">Magnesium</keyword>
<keyword evidence="8" id="KW-0414">Isoprene biosynthesis</keyword>
<keyword evidence="4" id="KW-0479">Metal-binding</keyword>
<comment type="similarity">
    <text evidence="2">Belongs to the transketolase family.</text>
</comment>
<dbReference type="GO" id="GO:0016740">
    <property type="term" value="F:transferase activity"/>
    <property type="evidence" value="ECO:0007669"/>
    <property type="project" value="UniProtKB-KW"/>
</dbReference>
<dbReference type="AlphaFoldDB" id="A0AAW5F8K7"/>
<dbReference type="Pfam" id="PF02779">
    <property type="entry name" value="Transket_pyr"/>
    <property type="match status" value="1"/>
</dbReference>
<dbReference type="GO" id="GO:0046872">
    <property type="term" value="F:metal ion binding"/>
    <property type="evidence" value="ECO:0007669"/>
    <property type="project" value="UniProtKB-KW"/>
</dbReference>
<dbReference type="InterPro" id="IPR051157">
    <property type="entry name" value="PDH/Transketolase"/>
</dbReference>
<keyword evidence="7" id="KW-0786">Thiamine pyrophosphate</keyword>
<reference evidence="10" key="1">
    <citation type="journal article" date="2022" name="Cell Host Microbe">
        <title>Colonization of the live biotherapeutic product VE303 and modulation of the microbiota and metabolites in healthy volunteers.</title>
        <authorList>
            <person name="Dsouza M."/>
            <person name="Menon R."/>
            <person name="Crossette E."/>
            <person name="Bhattarai S.K."/>
            <person name="Schneider J."/>
            <person name="Kim Y.G."/>
            <person name="Reddy S."/>
            <person name="Caballero S."/>
            <person name="Felix C."/>
            <person name="Cornacchione L."/>
            <person name="Hendrickson J."/>
            <person name="Watson A.R."/>
            <person name="Minot S.S."/>
            <person name="Greenfield N."/>
            <person name="Schopf L."/>
            <person name="Szabady R."/>
            <person name="Patarroyo J."/>
            <person name="Smith W."/>
            <person name="Harrison P."/>
            <person name="Kuijper E.J."/>
            <person name="Kelly C.P."/>
            <person name="Olle B."/>
            <person name="Bobilev D."/>
            <person name="Silber J.L."/>
            <person name="Bucci V."/>
            <person name="Roberts B."/>
            <person name="Faith J."/>
            <person name="Norman J.M."/>
        </authorList>
    </citation>
    <scope>NUCLEOTIDE SEQUENCE</scope>
    <source>
        <strain evidence="10">VE303-04</strain>
    </source>
</reference>
<dbReference type="PANTHER" id="PTHR43825:SF1">
    <property type="entry name" value="TRANSKETOLASE-LIKE PYRIMIDINE-BINDING DOMAIN-CONTAINING PROTEIN"/>
    <property type="match status" value="1"/>
</dbReference>
<evidence type="ECO:0000313" key="10">
    <source>
        <dbReference type="EMBL" id="MCK0088241.1"/>
    </source>
</evidence>
<dbReference type="Proteomes" id="UP001203136">
    <property type="component" value="Unassembled WGS sequence"/>
</dbReference>
<keyword evidence="3" id="KW-0808">Transferase</keyword>
<organism evidence="10 11">
    <name type="scientific">Clostridium symbiosum</name>
    <name type="common">Bacteroides symbiosus</name>
    <dbReference type="NCBI Taxonomy" id="1512"/>
    <lineage>
        <taxon>Bacteria</taxon>
        <taxon>Bacillati</taxon>
        <taxon>Bacillota</taxon>
        <taxon>Clostridia</taxon>
        <taxon>Lachnospirales</taxon>
        <taxon>Lachnospiraceae</taxon>
        <taxon>Otoolea</taxon>
    </lineage>
</organism>
<sequence length="317" mass="33711">MENKKIATRESYGNALAELGKTHENLVVLDADLAEATKTAIFRGVFPERHIDCGIAECNMIGIAAGLAASGKVPFASSFAMFAAGRAFEQVRNSVGYPHLNVKIAATHAGISVGEDGATHQCNEDIALMRTIPGMTVLCPSDDVEAKAAVKAAYEHDGPVYLRFGRLPVPVINDTDDYHFELGKGITLREGTDLTIVSTGLCVPACLDAARALERDGISAGVINIHTIKPIDEELLIQAAKRTGKVVTVEEHSVIGGLGSAVADVLSENYPVPVHKIGIRDVFGESGPAQELLKKYGLDAEGIEVKIRIWLSSGDNL</sequence>
<dbReference type="SUPFAM" id="SSF52922">
    <property type="entry name" value="TK C-terminal domain-like"/>
    <property type="match status" value="1"/>
</dbReference>
<dbReference type="PANTHER" id="PTHR43825">
    <property type="entry name" value="PYRUVATE DEHYDROGENASE E1 COMPONENT"/>
    <property type="match status" value="1"/>
</dbReference>
<evidence type="ECO:0000256" key="6">
    <source>
        <dbReference type="ARBA" id="ARBA00022977"/>
    </source>
</evidence>
<accession>A0AAW5F8K7</accession>
<dbReference type="GO" id="GO:0008299">
    <property type="term" value="P:isoprenoid biosynthetic process"/>
    <property type="evidence" value="ECO:0007669"/>
    <property type="project" value="UniProtKB-KW"/>
</dbReference>
<dbReference type="Pfam" id="PF02780">
    <property type="entry name" value="Transketolase_C"/>
    <property type="match status" value="1"/>
</dbReference>
<comment type="caution">
    <text evidence="10">The sequence shown here is derived from an EMBL/GenBank/DDBJ whole genome shotgun (WGS) entry which is preliminary data.</text>
</comment>
<dbReference type="Gene3D" id="3.40.50.920">
    <property type="match status" value="1"/>
</dbReference>
<evidence type="ECO:0000313" key="11">
    <source>
        <dbReference type="Proteomes" id="UP001203136"/>
    </source>
</evidence>
<dbReference type="GO" id="GO:0009228">
    <property type="term" value="P:thiamine biosynthetic process"/>
    <property type="evidence" value="ECO:0007669"/>
    <property type="project" value="UniProtKB-KW"/>
</dbReference>